<dbReference type="STRING" id="1802207.A3D44_02410"/>
<evidence type="ECO:0000313" key="2">
    <source>
        <dbReference type="EMBL" id="OGZ69188.1"/>
    </source>
</evidence>
<protein>
    <submittedName>
        <fullName evidence="2">Uncharacterized protein</fullName>
    </submittedName>
</protein>
<gene>
    <name evidence="2" type="ORF">A3D44_02410</name>
</gene>
<dbReference type="AlphaFoldDB" id="A0A1G2I567"/>
<evidence type="ECO:0000313" key="3">
    <source>
        <dbReference type="Proteomes" id="UP000178820"/>
    </source>
</evidence>
<name>A0A1G2I567_9BACT</name>
<reference evidence="2 3" key="1">
    <citation type="journal article" date="2016" name="Nat. Commun.">
        <title>Thousands of microbial genomes shed light on interconnected biogeochemical processes in an aquifer system.</title>
        <authorList>
            <person name="Anantharaman K."/>
            <person name="Brown C.T."/>
            <person name="Hug L.A."/>
            <person name="Sharon I."/>
            <person name="Castelle C.J."/>
            <person name="Probst A.J."/>
            <person name="Thomas B.C."/>
            <person name="Singh A."/>
            <person name="Wilkins M.J."/>
            <person name="Karaoz U."/>
            <person name="Brodie E.L."/>
            <person name="Williams K.H."/>
            <person name="Hubbard S.S."/>
            <person name="Banfield J.F."/>
        </authorList>
    </citation>
    <scope>NUCLEOTIDE SEQUENCE [LARGE SCALE GENOMIC DNA]</scope>
</reference>
<dbReference type="EMBL" id="MHOT01000014">
    <property type="protein sequence ID" value="OGZ69188.1"/>
    <property type="molecule type" value="Genomic_DNA"/>
</dbReference>
<dbReference type="Proteomes" id="UP000178820">
    <property type="component" value="Unassembled WGS sequence"/>
</dbReference>
<proteinExistence type="predicted"/>
<sequence length="134" mass="15140">MRSSLKTLALVTIVSATIGGAVGFTAGIFFRVDQSANDVHPMVVEAMEKMKQRMELQDELIEAIQKNVELKSKIPEQFQENSELQNKLIKLMSAKIKDHDDLHKLAIKYAEESAAIMKKIEERVQKLEKAKEGK</sequence>
<comment type="caution">
    <text evidence="2">The sequence shown here is derived from an EMBL/GenBank/DDBJ whole genome shotgun (WGS) entry which is preliminary data.</text>
</comment>
<evidence type="ECO:0000256" key="1">
    <source>
        <dbReference type="SAM" id="Coils"/>
    </source>
</evidence>
<organism evidence="2 3">
    <name type="scientific">Candidatus Staskawiczbacteria bacterium RIFCSPHIGHO2_02_FULL_42_22</name>
    <dbReference type="NCBI Taxonomy" id="1802207"/>
    <lineage>
        <taxon>Bacteria</taxon>
        <taxon>Candidatus Staskawicziibacteriota</taxon>
    </lineage>
</organism>
<keyword evidence="1" id="KW-0175">Coiled coil</keyword>
<accession>A0A1G2I567</accession>
<feature type="coiled-coil region" evidence="1">
    <location>
        <begin position="46"/>
        <end position="73"/>
    </location>
</feature>